<protein>
    <submittedName>
        <fullName evidence="1">Uncharacterized protein</fullName>
    </submittedName>
</protein>
<name>A0A1V0SI22_9VIRU</name>
<gene>
    <name evidence="1" type="ORF">Klosneuvirus_1_135</name>
</gene>
<evidence type="ECO:0000313" key="1">
    <source>
        <dbReference type="EMBL" id="ARF11278.1"/>
    </source>
</evidence>
<accession>A0A1V0SI22</accession>
<organism evidence="1">
    <name type="scientific">Klosneuvirus KNV1</name>
    <dbReference type="NCBI Taxonomy" id="1977640"/>
    <lineage>
        <taxon>Viruses</taxon>
        <taxon>Varidnaviria</taxon>
        <taxon>Bamfordvirae</taxon>
        <taxon>Nucleocytoviricota</taxon>
        <taxon>Megaviricetes</taxon>
        <taxon>Imitervirales</taxon>
        <taxon>Mimiviridae</taxon>
        <taxon>Klosneuvirinae</taxon>
        <taxon>Klosneuvirus</taxon>
    </lineage>
</organism>
<dbReference type="EMBL" id="KY684108">
    <property type="protein sequence ID" value="ARF11278.1"/>
    <property type="molecule type" value="Genomic_DNA"/>
</dbReference>
<sequence length="88" mass="10504">MNQYKYIIFKDICSSTWYFGTTQYNKEISQKIEDAMNGIVDNLNSYNTDKNIFDLLYYCNHKTVVHIINLKKKTVLDMSTMKKYILNK</sequence>
<reference evidence="1" key="1">
    <citation type="journal article" date="2017" name="Science">
        <title>Giant viruses with an expanded complement of translation system components.</title>
        <authorList>
            <person name="Schulz F."/>
            <person name="Yutin N."/>
            <person name="Ivanova N.N."/>
            <person name="Ortega D.R."/>
            <person name="Lee T.K."/>
            <person name="Vierheilig J."/>
            <person name="Daims H."/>
            <person name="Horn M."/>
            <person name="Wagner M."/>
            <person name="Jensen G.J."/>
            <person name="Kyrpides N.C."/>
            <person name="Koonin E.V."/>
            <person name="Woyke T."/>
        </authorList>
    </citation>
    <scope>NUCLEOTIDE SEQUENCE</scope>
    <source>
        <strain evidence="1">KNV1</strain>
    </source>
</reference>
<proteinExistence type="predicted"/>